<dbReference type="GO" id="GO:0008324">
    <property type="term" value="F:monoatomic cation transmembrane transporter activity"/>
    <property type="evidence" value="ECO:0007669"/>
    <property type="project" value="InterPro"/>
</dbReference>
<dbReference type="FunFam" id="1.20.1510.10:FF:000006">
    <property type="entry name" value="Divalent cation efflux transporter"/>
    <property type="match status" value="1"/>
</dbReference>
<dbReference type="Pfam" id="PF01545">
    <property type="entry name" value="Cation_efflux"/>
    <property type="match status" value="1"/>
</dbReference>
<evidence type="ECO:0000256" key="6">
    <source>
        <dbReference type="ARBA" id="ARBA00023136"/>
    </source>
</evidence>
<feature type="transmembrane region" description="Helical" evidence="7">
    <location>
        <begin position="97"/>
        <end position="115"/>
    </location>
</feature>
<keyword evidence="6 7" id="KW-0472">Membrane</keyword>
<dbReference type="InterPro" id="IPR050291">
    <property type="entry name" value="CDF_Transporter"/>
</dbReference>
<dbReference type="InterPro" id="IPR027470">
    <property type="entry name" value="Cation_efflux_CTD"/>
</dbReference>
<feature type="domain" description="Cation efflux protein transmembrane" evidence="8">
    <location>
        <begin position="32"/>
        <end position="223"/>
    </location>
</feature>
<evidence type="ECO:0000259" key="8">
    <source>
        <dbReference type="Pfam" id="PF01545"/>
    </source>
</evidence>
<dbReference type="Proteomes" id="UP000644115">
    <property type="component" value="Unassembled WGS sequence"/>
</dbReference>
<dbReference type="SUPFAM" id="SSF160240">
    <property type="entry name" value="Cation efflux protein cytoplasmic domain-like"/>
    <property type="match status" value="1"/>
</dbReference>
<evidence type="ECO:0000256" key="1">
    <source>
        <dbReference type="ARBA" id="ARBA00004141"/>
    </source>
</evidence>
<comment type="similarity">
    <text evidence="2">Belongs to the cation diffusion facilitator (CDF) transporter (TC 2.A.4) family.</text>
</comment>
<keyword evidence="11" id="KW-1185">Reference proteome</keyword>
<dbReference type="Gene3D" id="3.30.70.1350">
    <property type="entry name" value="Cation efflux protein, cytoplasmic domain"/>
    <property type="match status" value="1"/>
</dbReference>
<proteinExistence type="inferred from homology"/>
<dbReference type="RefSeq" id="WP_249286581.1">
    <property type="nucleotide sequence ID" value="NZ_JACRWC010000050.1"/>
</dbReference>
<feature type="transmembrane region" description="Helical" evidence="7">
    <location>
        <begin position="130"/>
        <end position="151"/>
    </location>
</feature>
<feature type="transmembrane region" description="Helical" evidence="7">
    <location>
        <begin position="28"/>
        <end position="50"/>
    </location>
</feature>
<comment type="caution">
    <text evidence="10">The sequence shown here is derived from an EMBL/GenBank/DDBJ whole genome shotgun (WGS) entry which is preliminary data.</text>
</comment>
<feature type="domain" description="Cation efflux protein cytoplasmic" evidence="9">
    <location>
        <begin position="227"/>
        <end position="303"/>
    </location>
</feature>
<dbReference type="EMBL" id="JACRWC010000050">
    <property type="protein sequence ID" value="MBC5999107.1"/>
    <property type="molecule type" value="Genomic_DNA"/>
</dbReference>
<dbReference type="GO" id="GO:0016020">
    <property type="term" value="C:membrane"/>
    <property type="evidence" value="ECO:0007669"/>
    <property type="project" value="UniProtKB-SubCell"/>
</dbReference>
<keyword evidence="4 7" id="KW-0812">Transmembrane</keyword>
<gene>
    <name evidence="10" type="ORF">H8876_03725</name>
</gene>
<dbReference type="InterPro" id="IPR058533">
    <property type="entry name" value="Cation_efflux_TM"/>
</dbReference>
<dbReference type="Pfam" id="PF16916">
    <property type="entry name" value="ZT_dimer"/>
    <property type="match status" value="1"/>
</dbReference>
<evidence type="ECO:0000256" key="7">
    <source>
        <dbReference type="SAM" id="Phobius"/>
    </source>
</evidence>
<dbReference type="InterPro" id="IPR002524">
    <property type="entry name" value="Cation_efflux"/>
</dbReference>
<comment type="subcellular location">
    <subcellularLocation>
        <location evidence="1">Membrane</location>
        <topology evidence="1">Multi-pass membrane protein</topology>
    </subcellularLocation>
</comment>
<evidence type="ECO:0000256" key="3">
    <source>
        <dbReference type="ARBA" id="ARBA00022448"/>
    </source>
</evidence>
<evidence type="ECO:0000256" key="5">
    <source>
        <dbReference type="ARBA" id="ARBA00022989"/>
    </source>
</evidence>
<evidence type="ECO:0000259" key="9">
    <source>
        <dbReference type="Pfam" id="PF16916"/>
    </source>
</evidence>
<dbReference type="SUPFAM" id="SSF161111">
    <property type="entry name" value="Cation efflux protein transmembrane domain-like"/>
    <property type="match status" value="1"/>
</dbReference>
<evidence type="ECO:0000256" key="2">
    <source>
        <dbReference type="ARBA" id="ARBA00008114"/>
    </source>
</evidence>
<name>A0A923SLH6_9FIRM</name>
<evidence type="ECO:0000313" key="11">
    <source>
        <dbReference type="Proteomes" id="UP000644115"/>
    </source>
</evidence>
<protein>
    <submittedName>
        <fullName evidence="10">Cation transporter</fullName>
    </submittedName>
</protein>
<dbReference type="InterPro" id="IPR027469">
    <property type="entry name" value="Cation_efflux_TMD_sf"/>
</dbReference>
<dbReference type="Gene3D" id="1.20.1510.10">
    <property type="entry name" value="Cation efflux protein transmembrane domain"/>
    <property type="match status" value="1"/>
</dbReference>
<accession>A0A923SLH6</accession>
<evidence type="ECO:0000313" key="10">
    <source>
        <dbReference type="EMBL" id="MBC5999107.1"/>
    </source>
</evidence>
<dbReference type="PANTHER" id="PTHR43840:SF50">
    <property type="entry name" value="MANGANESE EFFLUX SYSTEM PROTEIN MNES"/>
    <property type="match status" value="1"/>
</dbReference>
<dbReference type="InterPro" id="IPR036837">
    <property type="entry name" value="Cation_efflux_CTD_sf"/>
</dbReference>
<sequence length="398" mass="43580">MGSLLIKLFIKNPDKTDDPDVREQYGKFAGVVGIVSNLLLCLMKVALGLLSRSIAIIADGINNLADASSSIITLVGFKLAAQPEDEDHPYGHARIEYLTGLFVSIFIIVIGLQLLKTSIDKILHPEPVEFSYLTVGMLAAAILIKLWQSLFNSSIGKKIKSVTLTATAADSRNDVIATSAVLASLLFGKFTGLQIDGYMGCLVALFIVWSGIQLVRETSSPLLGEAPDPHLVESIRQIVCRDPSVLGIHDLMVHNYGPGKIFASAHIEMDAGGDVMTNHDIIDNIERQVKHSLRIEFVAHMDPIKTNDPQVNKTRAAISEAFSKMDGLESIHDFRIVPGPSHTNVIFDVVLSHNCILTENDIRSIAKRALDELGDGHTYYPVITFDKMYTHLGNEENL</sequence>
<dbReference type="NCBIfam" id="TIGR01297">
    <property type="entry name" value="CDF"/>
    <property type="match status" value="1"/>
</dbReference>
<evidence type="ECO:0000256" key="4">
    <source>
        <dbReference type="ARBA" id="ARBA00022692"/>
    </source>
</evidence>
<organism evidence="10 11">
    <name type="scientific">Lentihominibacter faecis</name>
    <dbReference type="NCBI Taxonomy" id="2764712"/>
    <lineage>
        <taxon>Bacteria</taxon>
        <taxon>Bacillati</taxon>
        <taxon>Bacillota</taxon>
        <taxon>Clostridia</taxon>
        <taxon>Peptostreptococcales</taxon>
        <taxon>Anaerovoracaceae</taxon>
        <taxon>Lentihominibacter</taxon>
    </lineage>
</organism>
<dbReference type="AlphaFoldDB" id="A0A923SLH6"/>
<feature type="transmembrane region" description="Helical" evidence="7">
    <location>
        <begin position="195"/>
        <end position="212"/>
    </location>
</feature>
<keyword evidence="3" id="KW-0813">Transport</keyword>
<keyword evidence="5 7" id="KW-1133">Transmembrane helix</keyword>
<reference evidence="10" key="1">
    <citation type="submission" date="2020-08" db="EMBL/GenBank/DDBJ databases">
        <authorList>
            <person name="Liu C."/>
            <person name="Sun Q."/>
        </authorList>
    </citation>
    <scope>NUCLEOTIDE SEQUENCE</scope>
    <source>
        <strain evidence="10">BX16</strain>
    </source>
</reference>
<dbReference type="PANTHER" id="PTHR43840">
    <property type="entry name" value="MITOCHONDRIAL METAL TRANSPORTER 1-RELATED"/>
    <property type="match status" value="1"/>
</dbReference>